<dbReference type="PROSITE" id="PS51318">
    <property type="entry name" value="TAT"/>
    <property type="match status" value="1"/>
</dbReference>
<comment type="caution">
    <text evidence="2">The sequence shown here is derived from an EMBL/GenBank/DDBJ whole genome shotgun (WGS) entry which is preliminary data.</text>
</comment>
<reference evidence="2" key="1">
    <citation type="submission" date="2020-09" db="EMBL/GenBank/DDBJ databases">
        <title>Iningainema tapete sp. nov. (Scytonemataceae, Cyanobacteria) from greenhouses in central Florida (USA) produces two types of nodularin with biosynthetic potential for microcystin-LR and anabaenopeptins.</title>
        <authorList>
            <person name="Berthold D.E."/>
            <person name="Lefler F.W."/>
            <person name="Huang I.-S."/>
            <person name="Abdulla H."/>
            <person name="Zimba P.V."/>
            <person name="Laughinghouse H.D. IV."/>
        </authorList>
    </citation>
    <scope>NUCLEOTIDE SEQUENCE</scope>
    <source>
        <strain evidence="2">BLCCT55</strain>
    </source>
</reference>
<dbReference type="RefSeq" id="WP_190828202.1">
    <property type="nucleotide sequence ID" value="NZ_CAWPPI010000048.1"/>
</dbReference>
<feature type="signal peptide" evidence="1">
    <location>
        <begin position="1"/>
        <end position="24"/>
    </location>
</feature>
<protein>
    <submittedName>
        <fullName evidence="2">Uncharacterized protein</fullName>
    </submittedName>
</protein>
<evidence type="ECO:0000313" key="3">
    <source>
        <dbReference type="Proteomes" id="UP000629098"/>
    </source>
</evidence>
<dbReference type="EMBL" id="JACXAE010000048">
    <property type="protein sequence ID" value="MBD2772980.1"/>
    <property type="molecule type" value="Genomic_DNA"/>
</dbReference>
<dbReference type="InterPro" id="IPR006311">
    <property type="entry name" value="TAT_signal"/>
</dbReference>
<sequence length="321" mass="33525">MNLRIRRRRFGQLALASAATAAIANLGTKAVAQSPANLFGIRFSSGSGPRTIEDVSSVTNVVNTTPELTLFSTNVATGSTIATLPIPTTTVSNQNAPINLTPTLTPVESIEERLTSLTNQSDGILVSTVVSSTDDGVATRLVFTNPNSSQSPTSVRLSGFPNNNSTVESLVATRANSLIGLISTNASVLPFELATIDRTTGNVISGASSGLPRLDPTRGYGTLAQSPDGTIYIVTTGREGTATLAQFNVGSGISTTVPLTFNNKPLGNGLLSLTISPSGEFYALANPNYQEVNSLFTLDPRTGVLTLVRQFDADQITFTAL</sequence>
<feature type="chain" id="PRO_5035236690" evidence="1">
    <location>
        <begin position="25"/>
        <end position="321"/>
    </location>
</feature>
<organism evidence="2 3">
    <name type="scientific">Iningainema tapete BLCC-T55</name>
    <dbReference type="NCBI Taxonomy" id="2748662"/>
    <lineage>
        <taxon>Bacteria</taxon>
        <taxon>Bacillati</taxon>
        <taxon>Cyanobacteriota</taxon>
        <taxon>Cyanophyceae</taxon>
        <taxon>Nostocales</taxon>
        <taxon>Scytonemataceae</taxon>
        <taxon>Iningainema tapete</taxon>
    </lineage>
</organism>
<accession>A0A8J7CDN8</accession>
<evidence type="ECO:0000256" key="1">
    <source>
        <dbReference type="SAM" id="SignalP"/>
    </source>
</evidence>
<gene>
    <name evidence="2" type="ORF">ICL16_13070</name>
</gene>
<dbReference type="Proteomes" id="UP000629098">
    <property type="component" value="Unassembled WGS sequence"/>
</dbReference>
<dbReference type="SUPFAM" id="SSF63829">
    <property type="entry name" value="Calcium-dependent phosphotriesterase"/>
    <property type="match status" value="1"/>
</dbReference>
<name>A0A8J7CDN8_9CYAN</name>
<evidence type="ECO:0000313" key="2">
    <source>
        <dbReference type="EMBL" id="MBD2772980.1"/>
    </source>
</evidence>
<keyword evidence="3" id="KW-1185">Reference proteome</keyword>
<keyword evidence="1" id="KW-0732">Signal</keyword>
<dbReference type="AlphaFoldDB" id="A0A8J7CDN8"/>
<proteinExistence type="predicted"/>